<dbReference type="STRING" id="465817.ETA_25100"/>
<evidence type="ECO:0000256" key="1">
    <source>
        <dbReference type="SAM" id="MobiDB-lite"/>
    </source>
</evidence>
<evidence type="ECO:0000313" key="3">
    <source>
        <dbReference type="Proteomes" id="UP000001726"/>
    </source>
</evidence>
<dbReference type="EMBL" id="CU468135">
    <property type="protein sequence ID" value="CAO97556.1"/>
    <property type="molecule type" value="Genomic_DNA"/>
</dbReference>
<reference evidence="2 3" key="1">
    <citation type="journal article" date="2008" name="Environ. Microbiol.">
        <title>The genome of Erwinia tasmaniensis strain Et1/99, a non-pathogenic bacterium in the genus Erwinia.</title>
        <authorList>
            <person name="Kube M."/>
            <person name="Migdoll A.M."/>
            <person name="Mueller I."/>
            <person name="Kuhl H."/>
            <person name="Beck A."/>
            <person name="Reinhardt R."/>
            <person name="Geider K."/>
        </authorList>
    </citation>
    <scope>NUCLEOTIDE SEQUENCE [LARGE SCALE GENOMIC DNA]</scope>
    <source>
        <strain evidence="3">DSM 17950 / CFBP 7177 / CIP 109463 / NCPPB 4357 / Et1/99</strain>
    </source>
</reference>
<dbReference type="AlphaFoldDB" id="B2VHT4"/>
<organism evidence="2 3">
    <name type="scientific">Erwinia tasmaniensis (strain DSM 17950 / CFBP 7177 / CIP 109463 / NCPPB 4357 / Et1/99)</name>
    <dbReference type="NCBI Taxonomy" id="465817"/>
    <lineage>
        <taxon>Bacteria</taxon>
        <taxon>Pseudomonadati</taxon>
        <taxon>Pseudomonadota</taxon>
        <taxon>Gammaproteobacteria</taxon>
        <taxon>Enterobacterales</taxon>
        <taxon>Erwiniaceae</taxon>
        <taxon>Erwinia</taxon>
    </lineage>
</organism>
<feature type="region of interest" description="Disordered" evidence="1">
    <location>
        <begin position="66"/>
        <end position="88"/>
    </location>
</feature>
<sequence length="88" mass="9979">MRAFTFYGVTNWYFCQLFAHLIRKLPVKLFSRLAVDKNVVMLEIAGEDPQMVTMKSSGPIIVRMASGSQARNRSVPERSQVESRQSVA</sequence>
<dbReference type="HOGENOM" id="CLU_2464328_0_0_6"/>
<dbReference type="KEGG" id="eta:ETA_25100"/>
<dbReference type="Proteomes" id="UP000001726">
    <property type="component" value="Chromosome"/>
</dbReference>
<keyword evidence="3" id="KW-1185">Reference proteome</keyword>
<proteinExistence type="predicted"/>
<protein>
    <submittedName>
        <fullName evidence="2">Uncharacterized protein</fullName>
    </submittedName>
</protein>
<accession>B2VHT4</accession>
<gene>
    <name evidence="2" type="ordered locus">ETA_25100</name>
</gene>
<name>B2VHT4_ERWT9</name>
<evidence type="ECO:0000313" key="2">
    <source>
        <dbReference type="EMBL" id="CAO97556.1"/>
    </source>
</evidence>